<protein>
    <submittedName>
        <fullName evidence="1">Uncharacterized protein</fullName>
    </submittedName>
</protein>
<gene>
    <name evidence="1" type="ORF">G2W53_043025</name>
</gene>
<keyword evidence="2" id="KW-1185">Reference proteome</keyword>
<comment type="caution">
    <text evidence="1">The sequence shown here is derived from an EMBL/GenBank/DDBJ whole genome shotgun (WGS) entry which is preliminary data.</text>
</comment>
<dbReference type="EMBL" id="JAAIUW010000013">
    <property type="protein sequence ID" value="KAF7803914.1"/>
    <property type="molecule type" value="Genomic_DNA"/>
</dbReference>
<dbReference type="AlphaFoldDB" id="A0A834W4G8"/>
<evidence type="ECO:0000313" key="2">
    <source>
        <dbReference type="Proteomes" id="UP000634136"/>
    </source>
</evidence>
<proteinExistence type="predicted"/>
<evidence type="ECO:0000313" key="1">
    <source>
        <dbReference type="EMBL" id="KAF7803914.1"/>
    </source>
</evidence>
<dbReference type="Proteomes" id="UP000634136">
    <property type="component" value="Unassembled WGS sequence"/>
</dbReference>
<organism evidence="1 2">
    <name type="scientific">Senna tora</name>
    <dbReference type="NCBI Taxonomy" id="362788"/>
    <lineage>
        <taxon>Eukaryota</taxon>
        <taxon>Viridiplantae</taxon>
        <taxon>Streptophyta</taxon>
        <taxon>Embryophyta</taxon>
        <taxon>Tracheophyta</taxon>
        <taxon>Spermatophyta</taxon>
        <taxon>Magnoliopsida</taxon>
        <taxon>eudicotyledons</taxon>
        <taxon>Gunneridae</taxon>
        <taxon>Pentapetalae</taxon>
        <taxon>rosids</taxon>
        <taxon>fabids</taxon>
        <taxon>Fabales</taxon>
        <taxon>Fabaceae</taxon>
        <taxon>Caesalpinioideae</taxon>
        <taxon>Cassia clade</taxon>
        <taxon>Senna</taxon>
    </lineage>
</organism>
<reference evidence="1" key="1">
    <citation type="submission" date="2020-09" db="EMBL/GenBank/DDBJ databases">
        <title>Genome-Enabled Discovery of Anthraquinone Biosynthesis in Senna tora.</title>
        <authorList>
            <person name="Kang S.-H."/>
            <person name="Pandey R.P."/>
            <person name="Lee C.-M."/>
            <person name="Sim J.-S."/>
            <person name="Jeong J.-T."/>
            <person name="Choi B.-S."/>
            <person name="Jung M."/>
            <person name="Ginzburg D."/>
            <person name="Zhao K."/>
            <person name="Won S.Y."/>
            <person name="Oh T.-J."/>
            <person name="Yu Y."/>
            <person name="Kim N.-H."/>
            <person name="Lee O.R."/>
            <person name="Lee T.-H."/>
            <person name="Bashyal P."/>
            <person name="Kim T.-S."/>
            <person name="Lee W.-H."/>
            <person name="Kawkins C."/>
            <person name="Kim C.-K."/>
            <person name="Kim J.S."/>
            <person name="Ahn B.O."/>
            <person name="Rhee S.Y."/>
            <person name="Sohng J.K."/>
        </authorList>
    </citation>
    <scope>NUCLEOTIDE SEQUENCE</scope>
    <source>
        <tissue evidence="1">Leaf</tissue>
    </source>
</reference>
<accession>A0A834W4G8</accession>
<name>A0A834W4G8_9FABA</name>
<sequence>MEKVPGVPSTKAKAHSKFPTILIYLQTFTFGSPTL</sequence>